<feature type="domain" description="MurNAc-LAA" evidence="3">
    <location>
        <begin position="220"/>
        <end position="334"/>
    </location>
</feature>
<name>A0ABS1T7Q2_9CLOT</name>
<keyword evidence="1" id="KW-0378">Hydrolase</keyword>
<dbReference type="SMART" id="SM00646">
    <property type="entry name" value="Ami_3"/>
    <property type="match status" value="1"/>
</dbReference>
<keyword evidence="5" id="KW-1185">Reference proteome</keyword>
<feature type="transmembrane region" description="Helical" evidence="2">
    <location>
        <begin position="12"/>
        <end position="30"/>
    </location>
</feature>
<dbReference type="Gene3D" id="3.40.630.40">
    <property type="entry name" value="Zn-dependent exopeptidases"/>
    <property type="match status" value="1"/>
</dbReference>
<dbReference type="PANTHER" id="PTHR30404:SF0">
    <property type="entry name" value="N-ACETYLMURAMOYL-L-ALANINE AMIDASE AMIC"/>
    <property type="match status" value="1"/>
</dbReference>
<comment type="caution">
    <text evidence="4">The sequence shown here is derived from an EMBL/GenBank/DDBJ whole genome shotgun (WGS) entry which is preliminary data.</text>
</comment>
<organism evidence="4 5">
    <name type="scientific">Clostridium rhizosphaerae</name>
    <dbReference type="NCBI Taxonomy" id="2803861"/>
    <lineage>
        <taxon>Bacteria</taxon>
        <taxon>Bacillati</taxon>
        <taxon>Bacillota</taxon>
        <taxon>Clostridia</taxon>
        <taxon>Eubacteriales</taxon>
        <taxon>Clostridiaceae</taxon>
        <taxon>Clostridium</taxon>
    </lineage>
</organism>
<dbReference type="InterPro" id="IPR050695">
    <property type="entry name" value="N-acetylmuramoyl_amidase_3"/>
</dbReference>
<dbReference type="InterPro" id="IPR002508">
    <property type="entry name" value="MurNAc-LAA_cat"/>
</dbReference>
<keyword evidence="2" id="KW-1133">Transmembrane helix</keyword>
<keyword evidence="2" id="KW-0812">Transmembrane</keyword>
<sequence>MRIRIKDRKRFSIGCIVLVLMIFNLIFALSKRSEGILTTNEFTKTSYVALAADKDGSISLLENKYFKKYIINGQKEFKDIKWNETKDFVEIQLSKDDVLKVNLKGDKQSEQKDIYYENTKDGLIIKIKKNYNENNFVYVDKNDSSKAIILISKIEKPFHNTVVIDAGHGGIDKGANLGKIYEKDLTLEIANYASEELKFAGYKVIMTRDNDKLLSLKEIGDITNAASADIFVSVHINENKSSVFKGMTSYYYDPNGFQKNERIKLAKIMQDNLIKSDDWEDRGILRQNLAVLRYSQIPCVLLECGFLSNTEDKDKLTKDEVLKNIGINIEKGITSYLSAE</sequence>
<dbReference type="Pfam" id="PF01520">
    <property type="entry name" value="Amidase_3"/>
    <property type="match status" value="1"/>
</dbReference>
<accession>A0ABS1T7Q2</accession>
<proteinExistence type="predicted"/>
<dbReference type="EMBL" id="JAESWC010000002">
    <property type="protein sequence ID" value="MBL4935360.1"/>
    <property type="molecule type" value="Genomic_DNA"/>
</dbReference>
<evidence type="ECO:0000256" key="1">
    <source>
        <dbReference type="ARBA" id="ARBA00022801"/>
    </source>
</evidence>
<dbReference type="CDD" id="cd02696">
    <property type="entry name" value="MurNAc-LAA"/>
    <property type="match status" value="1"/>
</dbReference>
<dbReference type="PANTHER" id="PTHR30404">
    <property type="entry name" value="N-ACETYLMURAMOYL-L-ALANINE AMIDASE"/>
    <property type="match status" value="1"/>
</dbReference>
<gene>
    <name evidence="4" type="ORF">JK636_06265</name>
</gene>
<keyword evidence="2" id="KW-0472">Membrane</keyword>
<dbReference type="RefSeq" id="WP_202747954.1">
    <property type="nucleotide sequence ID" value="NZ_JAESWC010000002.1"/>
</dbReference>
<dbReference type="SUPFAM" id="SSF53187">
    <property type="entry name" value="Zn-dependent exopeptidases"/>
    <property type="match status" value="1"/>
</dbReference>
<reference evidence="4 5" key="1">
    <citation type="submission" date="2021-01" db="EMBL/GenBank/DDBJ databases">
        <title>Genome public.</title>
        <authorList>
            <person name="Liu C."/>
            <person name="Sun Q."/>
        </authorList>
    </citation>
    <scope>NUCLEOTIDE SEQUENCE [LARGE SCALE GENOMIC DNA]</scope>
    <source>
        <strain evidence="4 5">YIM B02515</strain>
    </source>
</reference>
<evidence type="ECO:0000313" key="5">
    <source>
        <dbReference type="Proteomes" id="UP000632377"/>
    </source>
</evidence>
<dbReference type="Proteomes" id="UP000632377">
    <property type="component" value="Unassembled WGS sequence"/>
</dbReference>
<evidence type="ECO:0000259" key="3">
    <source>
        <dbReference type="SMART" id="SM00646"/>
    </source>
</evidence>
<protein>
    <submittedName>
        <fullName evidence="4">N-acetylmuramoyl-L-alanine amidase</fullName>
    </submittedName>
</protein>
<evidence type="ECO:0000313" key="4">
    <source>
        <dbReference type="EMBL" id="MBL4935360.1"/>
    </source>
</evidence>
<evidence type="ECO:0000256" key="2">
    <source>
        <dbReference type="SAM" id="Phobius"/>
    </source>
</evidence>